<feature type="domain" description="Lipoyl-binding" evidence="8">
    <location>
        <begin position="582"/>
        <end position="657"/>
    </location>
</feature>
<dbReference type="SUPFAM" id="SSF51230">
    <property type="entry name" value="Single hybrid motif"/>
    <property type="match status" value="1"/>
</dbReference>
<evidence type="ECO:0000259" key="8">
    <source>
        <dbReference type="PROSITE" id="PS50968"/>
    </source>
</evidence>
<accession>A0A315ZGF1</accession>
<evidence type="ECO:0000256" key="7">
    <source>
        <dbReference type="PROSITE-ProRule" id="PRU00409"/>
    </source>
</evidence>
<dbReference type="InterPro" id="IPR011054">
    <property type="entry name" value="Rudment_hybrid_motif"/>
</dbReference>
<dbReference type="PROSITE" id="PS50979">
    <property type="entry name" value="BC"/>
    <property type="match status" value="1"/>
</dbReference>
<comment type="cofactor">
    <cofactor evidence="1">
        <name>biotin</name>
        <dbReference type="ChEBI" id="CHEBI:57586"/>
    </cofactor>
</comment>
<evidence type="ECO:0000256" key="5">
    <source>
        <dbReference type="ARBA" id="ARBA00022946"/>
    </source>
</evidence>
<dbReference type="Pfam" id="PF02785">
    <property type="entry name" value="Biotin_carb_C"/>
    <property type="match status" value="1"/>
</dbReference>
<dbReference type="PANTHER" id="PTHR18866:SF127">
    <property type="match status" value="1"/>
</dbReference>
<dbReference type="InterPro" id="IPR005482">
    <property type="entry name" value="Biotin_COase_C"/>
</dbReference>
<dbReference type="InterPro" id="IPR005479">
    <property type="entry name" value="CPAse_ATP-bd"/>
</dbReference>
<proteinExistence type="predicted"/>
<dbReference type="GO" id="GO:0005524">
    <property type="term" value="F:ATP binding"/>
    <property type="evidence" value="ECO:0007669"/>
    <property type="project" value="UniProtKB-UniRule"/>
</dbReference>
<dbReference type="PANTHER" id="PTHR18866">
    <property type="entry name" value="CARBOXYLASE:PYRUVATE/ACETYL-COA/PROPIONYL-COA CARBOXYLASE"/>
    <property type="match status" value="1"/>
</dbReference>
<dbReference type="SUPFAM" id="SSF51246">
    <property type="entry name" value="Rudiment single hybrid motif"/>
    <property type="match status" value="1"/>
</dbReference>
<comment type="caution">
    <text evidence="11">The sequence shown here is derived from an EMBL/GenBank/DDBJ whole genome shotgun (WGS) entry which is preliminary data.</text>
</comment>
<dbReference type="FunFam" id="3.30.1490.20:FF:000003">
    <property type="entry name" value="acetyl-CoA carboxylase isoform X1"/>
    <property type="match status" value="1"/>
</dbReference>
<dbReference type="SMART" id="SM00878">
    <property type="entry name" value="Biotin_carb_C"/>
    <property type="match status" value="1"/>
</dbReference>
<dbReference type="InterPro" id="IPR050856">
    <property type="entry name" value="Biotin_carboxylase_complex"/>
</dbReference>
<dbReference type="Pfam" id="PF02786">
    <property type="entry name" value="CPSase_L_D2"/>
    <property type="match status" value="1"/>
</dbReference>
<dbReference type="InterPro" id="IPR000089">
    <property type="entry name" value="Biotin_lipoyl"/>
</dbReference>
<evidence type="ECO:0000313" key="11">
    <source>
        <dbReference type="EMBL" id="PWJ43938.1"/>
    </source>
</evidence>
<protein>
    <submittedName>
        <fullName evidence="11">3-methylcrotonoyl-CoA carboxylase alpha subunit</fullName>
    </submittedName>
</protein>
<dbReference type="FunFam" id="3.30.470.20:FF:000028">
    <property type="entry name" value="Methylcrotonoyl-CoA carboxylase subunit alpha, mitochondrial"/>
    <property type="match status" value="1"/>
</dbReference>
<keyword evidence="3 7" id="KW-0547">Nucleotide-binding</keyword>
<evidence type="ECO:0000256" key="4">
    <source>
        <dbReference type="ARBA" id="ARBA00022840"/>
    </source>
</evidence>
<dbReference type="InterPro" id="IPR011761">
    <property type="entry name" value="ATP-grasp"/>
</dbReference>
<dbReference type="InterPro" id="IPR011053">
    <property type="entry name" value="Single_hybrid_motif"/>
</dbReference>
<feature type="domain" description="Biotin carboxylation" evidence="10">
    <location>
        <begin position="3"/>
        <end position="449"/>
    </location>
</feature>
<dbReference type="FunFam" id="2.40.50.100:FF:000003">
    <property type="entry name" value="Acetyl-CoA carboxylase biotin carboxyl carrier protein"/>
    <property type="match status" value="1"/>
</dbReference>
<dbReference type="Pfam" id="PF00289">
    <property type="entry name" value="Biotin_carb_N"/>
    <property type="match status" value="1"/>
</dbReference>
<dbReference type="EMBL" id="QGDO01000001">
    <property type="protein sequence ID" value="PWJ43938.1"/>
    <property type="molecule type" value="Genomic_DNA"/>
</dbReference>
<dbReference type="InterPro" id="IPR005481">
    <property type="entry name" value="BC-like_N"/>
</dbReference>
<dbReference type="GO" id="GO:0046872">
    <property type="term" value="F:metal ion binding"/>
    <property type="evidence" value="ECO:0007669"/>
    <property type="project" value="InterPro"/>
</dbReference>
<reference evidence="11 12" key="1">
    <citation type="submission" date="2018-03" db="EMBL/GenBank/DDBJ databases">
        <title>Genomic Encyclopedia of Archaeal and Bacterial Type Strains, Phase II (KMG-II): from individual species to whole genera.</title>
        <authorList>
            <person name="Goeker M."/>
        </authorList>
    </citation>
    <scope>NUCLEOTIDE SEQUENCE [LARGE SCALE GENOMIC DNA]</scope>
    <source>
        <strain evidence="11 12">DSM 28229</strain>
    </source>
</reference>
<keyword evidence="4 7" id="KW-0067">ATP-binding</keyword>
<keyword evidence="5" id="KW-0809">Transit peptide</keyword>
<dbReference type="PROSITE" id="PS00867">
    <property type="entry name" value="CPSASE_2"/>
    <property type="match status" value="1"/>
</dbReference>
<dbReference type="AlphaFoldDB" id="A0A315ZGF1"/>
<dbReference type="FunFam" id="3.40.50.20:FF:000010">
    <property type="entry name" value="Propionyl-CoA carboxylase subunit alpha"/>
    <property type="match status" value="1"/>
</dbReference>
<name>A0A315ZGF1_SEDFL</name>
<evidence type="ECO:0000256" key="1">
    <source>
        <dbReference type="ARBA" id="ARBA00001953"/>
    </source>
</evidence>
<dbReference type="InterPro" id="IPR016185">
    <property type="entry name" value="PreATP-grasp_dom_sf"/>
</dbReference>
<keyword evidence="2" id="KW-0436">Ligase</keyword>
<keyword evidence="12" id="KW-1185">Reference proteome</keyword>
<keyword evidence="6" id="KW-0092">Biotin</keyword>
<evidence type="ECO:0000259" key="10">
    <source>
        <dbReference type="PROSITE" id="PS50979"/>
    </source>
</evidence>
<gene>
    <name evidence="11" type="ORF">BC781_101288</name>
</gene>
<dbReference type="Pfam" id="PF00364">
    <property type="entry name" value="Biotin_lipoyl"/>
    <property type="match status" value="1"/>
</dbReference>
<sequence>MRIIESILIANRGEIARRIIRACQKMGIRSVAIFSDADANALFVQEADEAIALGGNAPADTYLNFEKVLNAAKATEATAIHPGYGFLAENAAFATACRESGIIFIGPKADSIEQMGSKSLAKSLMEAHDVPVIPGYKGDDQSLERFTTEAESIGYPVLLKAVAGGGGKGMRIVEQPSQMQSAYEMAKSEAKNAFGDDAMMLEKYFERARHIEFQIFGDEHGNAIHLHERECSLQRRHQKILEESPSPVLSASVKEQMASSAINAAKALNYVNAGTVEFILTEDGQYYFLEVNTRLQVEHPVTEMITGLDLVEWQIRVAQGEVLPITNQDDIPQKGYAVELRLYAEDSMKGFLPATGTVLKWSEVNMEGVRYESAVQTGDDVSVFYDPMIAKLVVWAENRDAAFRKMHFVLGKTDCLGLTTNQDFLQYLFEQENIQKGVYHTRLFDETDILLKYQQEQSAAQIEPLIALSLFRWNQRNQKKHVLGNLPSAWRNNFYQPQFDKYQVGENEVQVNYKVVKTGFEISVNDQNYKASVLSTDEQSIRIQLNDAVKTYTIAGSGTYYVKESNKAKVTETTLLERLPLPEKEEIKGGYTAPMPGEIIKVLVEKGNKVSKGQALLILTSMKMENTITANADGSIVDIFIRTNDQVEAGTLLLKIEED</sequence>
<dbReference type="Proteomes" id="UP000245535">
    <property type="component" value="Unassembled WGS sequence"/>
</dbReference>
<feature type="domain" description="ATP-grasp" evidence="9">
    <location>
        <begin position="122"/>
        <end position="319"/>
    </location>
</feature>
<dbReference type="PROSITE" id="PS50975">
    <property type="entry name" value="ATP_GRASP"/>
    <property type="match status" value="1"/>
</dbReference>
<dbReference type="CDD" id="cd06850">
    <property type="entry name" value="biotinyl_domain"/>
    <property type="match status" value="1"/>
</dbReference>
<dbReference type="Gene3D" id="2.40.50.100">
    <property type="match status" value="1"/>
</dbReference>
<organism evidence="11 12">
    <name type="scientific">Sediminitomix flava</name>
    <dbReference type="NCBI Taxonomy" id="379075"/>
    <lineage>
        <taxon>Bacteria</taxon>
        <taxon>Pseudomonadati</taxon>
        <taxon>Bacteroidota</taxon>
        <taxon>Cytophagia</taxon>
        <taxon>Cytophagales</taxon>
        <taxon>Flammeovirgaceae</taxon>
        <taxon>Sediminitomix</taxon>
    </lineage>
</organism>
<dbReference type="GO" id="GO:0016874">
    <property type="term" value="F:ligase activity"/>
    <property type="evidence" value="ECO:0007669"/>
    <property type="project" value="UniProtKB-KW"/>
</dbReference>
<dbReference type="Gene3D" id="3.30.470.20">
    <property type="entry name" value="ATP-grasp fold, B domain"/>
    <property type="match status" value="1"/>
</dbReference>
<evidence type="ECO:0000313" key="12">
    <source>
        <dbReference type="Proteomes" id="UP000245535"/>
    </source>
</evidence>
<evidence type="ECO:0000256" key="3">
    <source>
        <dbReference type="ARBA" id="ARBA00022741"/>
    </source>
</evidence>
<evidence type="ECO:0000259" key="9">
    <source>
        <dbReference type="PROSITE" id="PS50975"/>
    </source>
</evidence>
<evidence type="ECO:0000256" key="6">
    <source>
        <dbReference type="ARBA" id="ARBA00023267"/>
    </source>
</evidence>
<dbReference type="SUPFAM" id="SSF56059">
    <property type="entry name" value="Glutathione synthetase ATP-binding domain-like"/>
    <property type="match status" value="1"/>
</dbReference>
<dbReference type="PROSITE" id="PS50968">
    <property type="entry name" value="BIOTINYL_LIPOYL"/>
    <property type="match status" value="1"/>
</dbReference>
<dbReference type="InterPro" id="IPR011764">
    <property type="entry name" value="Biotin_carboxylation_dom"/>
</dbReference>
<evidence type="ECO:0000256" key="2">
    <source>
        <dbReference type="ARBA" id="ARBA00022598"/>
    </source>
</evidence>
<dbReference type="SUPFAM" id="SSF52440">
    <property type="entry name" value="PreATP-grasp domain"/>
    <property type="match status" value="1"/>
</dbReference>